<reference evidence="2 3" key="1">
    <citation type="submission" date="2019-08" db="EMBL/GenBank/DDBJ databases">
        <title>Pedobacter sp. nov., isolated from Han river, South Korea.</title>
        <authorList>
            <person name="Lee D.-H."/>
            <person name="Kim Y.-S."/>
            <person name="Hwang E.-M."/>
            <person name="Le Tran T.C."/>
            <person name="Cha C.-J."/>
        </authorList>
    </citation>
    <scope>NUCLEOTIDE SEQUENCE [LARGE SCALE GENOMIC DNA]</scope>
    <source>
        <strain evidence="2 3">CJ43</strain>
    </source>
</reference>
<gene>
    <name evidence="2" type="ORF">FYC62_16590</name>
</gene>
<dbReference type="Proteomes" id="UP000323653">
    <property type="component" value="Chromosome"/>
</dbReference>
<dbReference type="RefSeq" id="WP_149075751.1">
    <property type="nucleotide sequence ID" value="NZ_CP043329.1"/>
</dbReference>
<feature type="domain" description="DUF4960" evidence="1">
    <location>
        <begin position="206"/>
        <end position="462"/>
    </location>
</feature>
<accession>A0A5C0VKW1</accession>
<dbReference type="InterPro" id="IPR032526">
    <property type="entry name" value="DUF4960"/>
</dbReference>
<proteinExistence type="predicted"/>
<evidence type="ECO:0000313" key="2">
    <source>
        <dbReference type="EMBL" id="QEK53116.1"/>
    </source>
</evidence>
<dbReference type="Gene3D" id="2.60.40.2340">
    <property type="match status" value="2"/>
</dbReference>
<protein>
    <submittedName>
        <fullName evidence="2">DUF4960 domain-containing protein</fullName>
    </submittedName>
</protein>
<dbReference type="EMBL" id="CP043329">
    <property type="protein sequence ID" value="QEK53116.1"/>
    <property type="molecule type" value="Genomic_DNA"/>
</dbReference>
<sequence>MSKYKQLLKSVGFSILCFAILAGCKKDNNPDLDLTGNVTLSNFTINGTVADIDQKTNKINVVVPFGADITSLVPNIDLPEGAVVSPAPGTPINFNGLVKFRVTNKNKFREYLAEVKVASPFVSFKINGTAGVINDEEKTITVILQEGTVLNNLSPEIVMASGVSISPGSRTPRNFTNEVKYIVTKGSKNVEYSARVIIDSENEYAFIGVATSRSAITNADEKAAADWFFSTYPASDYVSFQSIANGRIMTGYKVMWWHYDTTQSLPNAAIAPAVIEALKLYRASGGNLLLTGFAGRYVEALNVVPAGRGPNNVFGDMDVDPNDANGFVETNNDWGISFRGRENHPIFSGLETYEPGKANLLQKGTYRTNHTAWWFLPDWGGYVNAAGWREATGGINLASESWDNELNGRVGIAEWQTNGNANVVIITFGAYDWFTETKKGGSPTNGFLKNIKTLTKNSIDYLKNF</sequence>
<dbReference type="PROSITE" id="PS51257">
    <property type="entry name" value="PROKAR_LIPOPROTEIN"/>
    <property type="match status" value="1"/>
</dbReference>
<evidence type="ECO:0000259" key="1">
    <source>
        <dbReference type="Pfam" id="PF16324"/>
    </source>
</evidence>
<organism evidence="2 3">
    <name type="scientific">Pedobacter aquae</name>
    <dbReference type="NCBI Taxonomy" id="2605747"/>
    <lineage>
        <taxon>Bacteria</taxon>
        <taxon>Pseudomonadati</taxon>
        <taxon>Bacteroidota</taxon>
        <taxon>Sphingobacteriia</taxon>
        <taxon>Sphingobacteriales</taxon>
        <taxon>Sphingobacteriaceae</taxon>
        <taxon>Pedobacter</taxon>
    </lineage>
</organism>
<dbReference type="AlphaFoldDB" id="A0A5C0VKW1"/>
<dbReference type="KEGG" id="pej:FYC62_16590"/>
<evidence type="ECO:0000313" key="3">
    <source>
        <dbReference type="Proteomes" id="UP000323653"/>
    </source>
</evidence>
<dbReference type="Pfam" id="PF16324">
    <property type="entry name" value="DUF4960"/>
    <property type="match status" value="1"/>
</dbReference>
<name>A0A5C0VKW1_9SPHI</name>
<keyword evidence="3" id="KW-1185">Reference proteome</keyword>